<sequence>MSVIEMIKCINKSDEETILIKATRNEENPPKEKHIEEIIYYYIEDVDSKRMTELICELIKKNNNKGWIEVQHLLIIILNIIKVDYKKELLKKIKKEHLQFGIIQLGLTEKDDLTRIFCKYIDSIVKLYERFDIIMEENTPLTPLCNEIDWRNAFNAFDIIIGLFNDLKQIHWKNVDLYLSKLTIYVIELLIKEMAIILIKLSYYIKTFLIDCKSIKSDDIMKLISKLNDFDSIQHFYFQKLPKLIPSSQLPTFPILSYHSGIFSSLISSLELTKKYDQQIQSKLLLDVLNEFSLQCSLNETPLKEFIHEHDTYSHSNSHSLSHSSSHSAASSCQRSRSHSKPSSTSNSRKNSLSLQKQVNDGYGAIGVSLRLSEMSPKKKEGYLIKTSTPNSGTLNDLYKKRSHSKSGKIDIDQSHLRKKSVTIPSDGVPIKKSFSFSN</sequence>
<dbReference type="InterPro" id="IPR013809">
    <property type="entry name" value="ENTH"/>
</dbReference>
<dbReference type="SUPFAM" id="SSF48464">
    <property type="entry name" value="ENTH/VHS domain"/>
    <property type="match status" value="1"/>
</dbReference>
<protein>
    <recommendedName>
        <fullName evidence="2">ENTH domain-containing protein</fullName>
    </recommendedName>
</protein>
<name>A0ABQ0DDU2_9EUKA</name>
<dbReference type="Proteomes" id="UP001628156">
    <property type="component" value="Unassembled WGS sequence"/>
</dbReference>
<proteinExistence type="predicted"/>
<dbReference type="EMBL" id="BAAFRS010000062">
    <property type="protein sequence ID" value="GAB1221025.1"/>
    <property type="molecule type" value="Genomic_DNA"/>
</dbReference>
<evidence type="ECO:0000313" key="4">
    <source>
        <dbReference type="Proteomes" id="UP001628156"/>
    </source>
</evidence>
<reference evidence="3 4" key="1">
    <citation type="journal article" date="2019" name="PLoS Negl. Trop. Dis.">
        <title>Whole genome sequencing of Entamoeba nuttalli reveals mammalian host-related molecular signatures and a novel octapeptide-repeat surface protein.</title>
        <authorList>
            <person name="Tanaka M."/>
            <person name="Makiuchi T."/>
            <person name="Komiyama T."/>
            <person name="Shiina T."/>
            <person name="Osaki K."/>
            <person name="Tachibana H."/>
        </authorList>
    </citation>
    <scope>NUCLEOTIDE SEQUENCE [LARGE SCALE GENOMIC DNA]</scope>
    <source>
        <strain evidence="3 4">P19-061405</strain>
    </source>
</reference>
<gene>
    <name evidence="3" type="ORF">ENUP19_0062G0028</name>
</gene>
<dbReference type="Gene3D" id="1.25.40.90">
    <property type="match status" value="1"/>
</dbReference>
<keyword evidence="4" id="KW-1185">Reference proteome</keyword>
<evidence type="ECO:0000256" key="1">
    <source>
        <dbReference type="SAM" id="MobiDB-lite"/>
    </source>
</evidence>
<feature type="region of interest" description="Disordered" evidence="1">
    <location>
        <begin position="317"/>
        <end position="354"/>
    </location>
</feature>
<organism evidence="3 4">
    <name type="scientific">Entamoeba nuttalli</name>
    <dbReference type="NCBI Taxonomy" id="412467"/>
    <lineage>
        <taxon>Eukaryota</taxon>
        <taxon>Amoebozoa</taxon>
        <taxon>Evosea</taxon>
        <taxon>Archamoebae</taxon>
        <taxon>Mastigamoebida</taxon>
        <taxon>Entamoebidae</taxon>
        <taxon>Entamoeba</taxon>
    </lineage>
</organism>
<evidence type="ECO:0000313" key="3">
    <source>
        <dbReference type="EMBL" id="GAB1221025.1"/>
    </source>
</evidence>
<feature type="region of interest" description="Disordered" evidence="1">
    <location>
        <begin position="382"/>
        <end position="416"/>
    </location>
</feature>
<feature type="compositionally biased region" description="Polar residues" evidence="1">
    <location>
        <begin position="386"/>
        <end position="395"/>
    </location>
</feature>
<dbReference type="InterPro" id="IPR008942">
    <property type="entry name" value="ENTH_VHS"/>
</dbReference>
<comment type="caution">
    <text evidence="3">The sequence shown here is derived from an EMBL/GenBank/DDBJ whole genome shotgun (WGS) entry which is preliminary data.</text>
</comment>
<evidence type="ECO:0000259" key="2">
    <source>
        <dbReference type="PROSITE" id="PS50942"/>
    </source>
</evidence>
<feature type="domain" description="ENTH" evidence="2">
    <location>
        <begin position="7"/>
        <end position="138"/>
    </location>
</feature>
<dbReference type="PROSITE" id="PS50942">
    <property type="entry name" value="ENTH"/>
    <property type="match status" value="1"/>
</dbReference>
<accession>A0ABQ0DDU2</accession>